<organism evidence="1 2">
    <name type="scientific">Liparis tanakae</name>
    <name type="common">Tanaka's snailfish</name>
    <dbReference type="NCBI Taxonomy" id="230148"/>
    <lineage>
        <taxon>Eukaryota</taxon>
        <taxon>Metazoa</taxon>
        <taxon>Chordata</taxon>
        <taxon>Craniata</taxon>
        <taxon>Vertebrata</taxon>
        <taxon>Euteleostomi</taxon>
        <taxon>Actinopterygii</taxon>
        <taxon>Neopterygii</taxon>
        <taxon>Teleostei</taxon>
        <taxon>Neoteleostei</taxon>
        <taxon>Acanthomorphata</taxon>
        <taxon>Eupercaria</taxon>
        <taxon>Perciformes</taxon>
        <taxon>Cottioidei</taxon>
        <taxon>Cottales</taxon>
        <taxon>Liparidae</taxon>
        <taxon>Liparis</taxon>
    </lineage>
</organism>
<gene>
    <name evidence="1" type="ORF">EYF80_005799</name>
</gene>
<dbReference type="EMBL" id="SRLO01000030">
    <property type="protein sequence ID" value="TNN83928.1"/>
    <property type="molecule type" value="Genomic_DNA"/>
</dbReference>
<sequence>MFSRLTCDTGVYPGIRRTELLDLYVSWGRYGEVWEGDQGLSVLKPLDVALTEVAGWAAKDHSCPGQQVGVASDYQLRVRPTSEGSRNGCRLGRGSAWDSDSLRPSKPRCGCCREKAGECTPRLLELSPVHFLLSKIRPSIAVTLLQEYSEPRLSFAVLQELRRPAGAHTHALVRCLPGLLVQADDHSLLHTWDEAAASSHKGRRNNKERTT</sequence>
<name>A0A4Z2J2I2_9TELE</name>
<keyword evidence="2" id="KW-1185">Reference proteome</keyword>
<proteinExistence type="predicted"/>
<evidence type="ECO:0000313" key="1">
    <source>
        <dbReference type="EMBL" id="TNN83928.1"/>
    </source>
</evidence>
<reference evidence="1 2" key="1">
    <citation type="submission" date="2019-03" db="EMBL/GenBank/DDBJ databases">
        <title>First draft genome of Liparis tanakae, snailfish: a comprehensive survey of snailfish specific genes.</title>
        <authorList>
            <person name="Kim W."/>
            <person name="Song I."/>
            <person name="Jeong J.-H."/>
            <person name="Kim D."/>
            <person name="Kim S."/>
            <person name="Ryu S."/>
            <person name="Song J.Y."/>
            <person name="Lee S.K."/>
        </authorList>
    </citation>
    <scope>NUCLEOTIDE SEQUENCE [LARGE SCALE GENOMIC DNA]</scope>
    <source>
        <tissue evidence="1">Muscle</tissue>
    </source>
</reference>
<protein>
    <submittedName>
        <fullName evidence="1">Uncharacterized protein</fullName>
    </submittedName>
</protein>
<dbReference type="Proteomes" id="UP000314294">
    <property type="component" value="Unassembled WGS sequence"/>
</dbReference>
<dbReference type="AlphaFoldDB" id="A0A4Z2J2I2"/>
<comment type="caution">
    <text evidence="1">The sequence shown here is derived from an EMBL/GenBank/DDBJ whole genome shotgun (WGS) entry which is preliminary data.</text>
</comment>
<accession>A0A4Z2J2I2</accession>
<evidence type="ECO:0000313" key="2">
    <source>
        <dbReference type="Proteomes" id="UP000314294"/>
    </source>
</evidence>